<evidence type="ECO:0000313" key="2">
    <source>
        <dbReference type="Proteomes" id="UP000030901"/>
    </source>
</evidence>
<dbReference type="OrthoDB" id="6505430at2"/>
<keyword evidence="2" id="KW-1185">Reference proteome</keyword>
<proteinExistence type="predicted"/>
<dbReference type="RefSeq" id="WP_039104397.1">
    <property type="nucleotide sequence ID" value="NZ_CP009056.1"/>
</dbReference>
<dbReference type="AlphaFoldDB" id="A0A0A7RZY4"/>
<dbReference type="HOGENOM" id="CLU_992874_0_0_6"/>
<protein>
    <submittedName>
        <fullName evidence="1">Uncharacterized protein</fullName>
    </submittedName>
</protein>
<dbReference type="KEGG" id="fpp:FPB0191_00967"/>
<dbReference type="InterPro" id="IPR045664">
    <property type="entry name" value="DUF6387"/>
</dbReference>
<sequence>MIKKIKICPDWFDIDNYNICTSFTRYSWEYALLFRRFTIQFVSNRNSNQNQCEVEYYKKQIKQYASKEFLLEASSMKCEDFCHSFLEKEESISNISYCDLLTMYENLQYHDNKSIHYMSEIIKNRDKCYKMFKKEEEKLGIFDEHPFWGDYLSEDILPDNWSVFAEIPLYEDSEAFARVNLRNNDEDIINSFKEWLQKTRAIRGQKKTNKMSDNELNRLAQFKVLPYIDLYLWAELTGEKLTQYQMASLLYPDEYEIDIKERLRSCTIPRAKALINSFIRVFR</sequence>
<dbReference type="EMBL" id="CP009056">
    <property type="protein sequence ID" value="AJA44793.1"/>
    <property type="molecule type" value="Genomic_DNA"/>
</dbReference>
<dbReference type="Pfam" id="PF19924">
    <property type="entry name" value="DUF6387"/>
    <property type="match status" value="1"/>
</dbReference>
<organism evidence="1 2">
    <name type="scientific">Frischella perrara</name>
    <dbReference type="NCBI Taxonomy" id="1267021"/>
    <lineage>
        <taxon>Bacteria</taxon>
        <taxon>Pseudomonadati</taxon>
        <taxon>Pseudomonadota</taxon>
        <taxon>Gammaproteobacteria</taxon>
        <taxon>Orbales</taxon>
        <taxon>Orbaceae</taxon>
        <taxon>Frischella</taxon>
    </lineage>
</organism>
<reference evidence="1 2" key="1">
    <citation type="journal article" date="2014" name="Appl. Environ. Microbiol.">
        <title>Gut symbionts from distinct hosts exhibit genotoxic activity via divergent colibactin biosynthetic pathways.</title>
        <authorList>
            <person name="Engel P."/>
            <person name="Vizcaino M.I."/>
            <person name="Crawford J.M."/>
        </authorList>
    </citation>
    <scope>NUCLEOTIDE SEQUENCE [LARGE SCALE GENOMIC DNA]</scope>
    <source>
        <strain evidence="1 2">PEB0191</strain>
    </source>
</reference>
<evidence type="ECO:0000313" key="1">
    <source>
        <dbReference type="EMBL" id="AJA44793.1"/>
    </source>
</evidence>
<dbReference type="Proteomes" id="UP000030901">
    <property type="component" value="Chromosome"/>
</dbReference>
<gene>
    <name evidence="1" type="ORF">FPB0191_00967</name>
</gene>
<accession>A0A0A7RZY4</accession>
<name>A0A0A7RZY4_FRIPE</name>